<evidence type="ECO:0000313" key="3">
    <source>
        <dbReference type="Proteomes" id="UP001596060"/>
    </source>
</evidence>
<comment type="caution">
    <text evidence="2">The sequence shown here is derived from an EMBL/GenBank/DDBJ whole genome shotgun (WGS) entry which is preliminary data.</text>
</comment>
<dbReference type="InterPro" id="IPR036388">
    <property type="entry name" value="WH-like_DNA-bd_sf"/>
</dbReference>
<gene>
    <name evidence="2" type="ORF">ACFPN9_00615</name>
</gene>
<dbReference type="InterPro" id="IPR011991">
    <property type="entry name" value="ArsR-like_HTH"/>
</dbReference>
<dbReference type="SMART" id="SM00418">
    <property type="entry name" value="HTH_ARSR"/>
    <property type="match status" value="1"/>
</dbReference>
<name>A0ABW0NWR7_9HYPH</name>
<dbReference type="EMBL" id="JBHSLU010000003">
    <property type="protein sequence ID" value="MFC5503752.1"/>
    <property type="molecule type" value="Genomic_DNA"/>
</dbReference>
<dbReference type="CDD" id="cd00090">
    <property type="entry name" value="HTH_ARSR"/>
    <property type="match status" value="1"/>
</dbReference>
<sequence>MFLVDAEPALRLPTTLPSDVLLAALRAAGEETRLRILALLSEGELSVSDLTDILGQSQPRISRHLKLLAEAGLVRRSREGAWAFFRLDETGAGGAFAASLATWLDRSDPVLTADRERLAAVRGTRAEAAQAYFASVARDWDRLRSLHVPDEAVEAAVEAAVGKGSPGSLLDLGTGTGRMLQRIAPKFGRAVGVDANHAMLAVARANLEAAGLARVELRQGDIYALPFPRGSFDLVVIHQVLHFLDDPGRAVREAAAMLAPGGRLIVVDFAPHEMEFLRTEHAHRRLGFSRAQIAGWFAESGLACDLSEEITLAGGGSGQLPVMLWRGCDRRVQSDPMPRRTNLEVA</sequence>
<dbReference type="PROSITE" id="PS50987">
    <property type="entry name" value="HTH_ARSR_2"/>
    <property type="match status" value="1"/>
</dbReference>
<proteinExistence type="predicted"/>
<dbReference type="Proteomes" id="UP001596060">
    <property type="component" value="Unassembled WGS sequence"/>
</dbReference>
<dbReference type="SUPFAM" id="SSF53335">
    <property type="entry name" value="S-adenosyl-L-methionine-dependent methyltransferases"/>
    <property type="match status" value="1"/>
</dbReference>
<dbReference type="InterPro" id="IPR013216">
    <property type="entry name" value="Methyltransf_11"/>
</dbReference>
<dbReference type="PANTHER" id="PTHR43861">
    <property type="entry name" value="TRANS-ACONITATE 2-METHYLTRANSFERASE-RELATED"/>
    <property type="match status" value="1"/>
</dbReference>
<keyword evidence="3" id="KW-1185">Reference proteome</keyword>
<dbReference type="Gene3D" id="3.40.50.150">
    <property type="entry name" value="Vaccinia Virus protein VP39"/>
    <property type="match status" value="1"/>
</dbReference>
<evidence type="ECO:0000313" key="2">
    <source>
        <dbReference type="EMBL" id="MFC5503752.1"/>
    </source>
</evidence>
<dbReference type="Pfam" id="PF08241">
    <property type="entry name" value="Methyltransf_11"/>
    <property type="match status" value="1"/>
</dbReference>
<dbReference type="NCBIfam" id="NF033788">
    <property type="entry name" value="HTH_metalloreg"/>
    <property type="match status" value="1"/>
</dbReference>
<reference evidence="3" key="1">
    <citation type="journal article" date="2019" name="Int. J. Syst. Evol. Microbiol.">
        <title>The Global Catalogue of Microorganisms (GCM) 10K type strain sequencing project: providing services to taxonomists for standard genome sequencing and annotation.</title>
        <authorList>
            <consortium name="The Broad Institute Genomics Platform"/>
            <consortium name="The Broad Institute Genome Sequencing Center for Infectious Disease"/>
            <person name="Wu L."/>
            <person name="Ma J."/>
        </authorList>
    </citation>
    <scope>NUCLEOTIDE SEQUENCE [LARGE SCALE GENOMIC DNA]</scope>
    <source>
        <strain evidence="3">CCUG 43117</strain>
    </source>
</reference>
<dbReference type="InterPro" id="IPR036390">
    <property type="entry name" value="WH_DNA-bd_sf"/>
</dbReference>
<accession>A0ABW0NWR7</accession>
<evidence type="ECO:0000259" key="1">
    <source>
        <dbReference type="PROSITE" id="PS50987"/>
    </source>
</evidence>
<protein>
    <submittedName>
        <fullName evidence="2">ArsR/SmtB family transcription factor</fullName>
    </submittedName>
</protein>
<dbReference type="InterPro" id="IPR029063">
    <property type="entry name" value="SAM-dependent_MTases_sf"/>
</dbReference>
<dbReference type="SUPFAM" id="SSF46785">
    <property type="entry name" value="Winged helix' DNA-binding domain"/>
    <property type="match status" value="1"/>
</dbReference>
<dbReference type="RefSeq" id="WP_066722153.1">
    <property type="nucleotide sequence ID" value="NZ_JBHSLU010000003.1"/>
</dbReference>
<dbReference type="Gene3D" id="1.10.10.10">
    <property type="entry name" value="Winged helix-like DNA-binding domain superfamily/Winged helix DNA-binding domain"/>
    <property type="match status" value="1"/>
</dbReference>
<dbReference type="PRINTS" id="PR00778">
    <property type="entry name" value="HTHARSR"/>
</dbReference>
<dbReference type="CDD" id="cd02440">
    <property type="entry name" value="AdoMet_MTases"/>
    <property type="match status" value="1"/>
</dbReference>
<dbReference type="InterPro" id="IPR001845">
    <property type="entry name" value="HTH_ArsR_DNA-bd_dom"/>
</dbReference>
<dbReference type="Pfam" id="PF01022">
    <property type="entry name" value="HTH_5"/>
    <property type="match status" value="1"/>
</dbReference>
<feature type="domain" description="HTH arsR-type" evidence="1">
    <location>
        <begin position="13"/>
        <end position="107"/>
    </location>
</feature>
<organism evidence="2 3">
    <name type="scientific">Bosea massiliensis</name>
    <dbReference type="NCBI Taxonomy" id="151419"/>
    <lineage>
        <taxon>Bacteria</taxon>
        <taxon>Pseudomonadati</taxon>
        <taxon>Pseudomonadota</taxon>
        <taxon>Alphaproteobacteria</taxon>
        <taxon>Hyphomicrobiales</taxon>
        <taxon>Boseaceae</taxon>
        <taxon>Bosea</taxon>
    </lineage>
</organism>